<keyword evidence="2" id="KW-1185">Reference proteome</keyword>
<accession>A0A8H3IQU0</accession>
<dbReference type="OrthoDB" id="437457at2759"/>
<dbReference type="AlphaFoldDB" id="A0A8H3IQU0"/>
<evidence type="ECO:0000313" key="1">
    <source>
        <dbReference type="EMBL" id="CAF9928088.1"/>
    </source>
</evidence>
<dbReference type="Proteomes" id="UP000664534">
    <property type="component" value="Unassembled WGS sequence"/>
</dbReference>
<proteinExistence type="predicted"/>
<evidence type="ECO:0000313" key="2">
    <source>
        <dbReference type="Proteomes" id="UP000664534"/>
    </source>
</evidence>
<dbReference type="EMBL" id="CAJPDT010000048">
    <property type="protein sequence ID" value="CAF9928088.1"/>
    <property type="molecule type" value="Genomic_DNA"/>
</dbReference>
<comment type="caution">
    <text evidence="1">The sequence shown here is derived from an EMBL/GenBank/DDBJ whole genome shotgun (WGS) entry which is preliminary data.</text>
</comment>
<gene>
    <name evidence="1" type="ORF">IMSHALPRED_007378</name>
</gene>
<sequence length="200" mass="22311">MPPPSVSPSKRAKYFECAAAIITPPSWYIKGVGISCEGDVCFLGARKFISVDVRPHHPVSTAQISKLSERVGVPVRVHQIPPHPTWSHYGRADLYKNQELTFLSRALQDEFDILPAYWNAPVGSALVVRADCKGITPHQVAALCYYSIKRTTQMQSARSDEERVRLAALTNPDDFRRFFAIFKARKILEGASWVTAVSPV</sequence>
<protein>
    <submittedName>
        <fullName evidence="1">Uncharacterized protein</fullName>
    </submittedName>
</protein>
<reference evidence="1" key="1">
    <citation type="submission" date="2021-03" db="EMBL/GenBank/DDBJ databases">
        <authorList>
            <person name="Tagirdzhanova G."/>
        </authorList>
    </citation>
    <scope>NUCLEOTIDE SEQUENCE</scope>
</reference>
<name>A0A8H3IQU0_9LECA</name>
<organism evidence="1 2">
    <name type="scientific">Imshaugia aleurites</name>
    <dbReference type="NCBI Taxonomy" id="172621"/>
    <lineage>
        <taxon>Eukaryota</taxon>
        <taxon>Fungi</taxon>
        <taxon>Dikarya</taxon>
        <taxon>Ascomycota</taxon>
        <taxon>Pezizomycotina</taxon>
        <taxon>Lecanoromycetes</taxon>
        <taxon>OSLEUM clade</taxon>
        <taxon>Lecanoromycetidae</taxon>
        <taxon>Lecanorales</taxon>
        <taxon>Lecanorineae</taxon>
        <taxon>Parmeliaceae</taxon>
        <taxon>Imshaugia</taxon>
    </lineage>
</organism>